<feature type="domain" description="Glycosyl hydrolase family 98 putative carbohydrate-binding module" evidence="2">
    <location>
        <begin position="901"/>
        <end position="971"/>
    </location>
</feature>
<dbReference type="InterPro" id="IPR013222">
    <property type="entry name" value="Glyco_hyd_98_carb-bd"/>
</dbReference>
<dbReference type="Pfam" id="PF13290">
    <property type="entry name" value="CHB_HEX_C_1"/>
    <property type="match status" value="1"/>
</dbReference>
<gene>
    <name evidence="4" type="ORF">JIN87_09925</name>
</gene>
<sequence>MISRFKAITRKPILAFTVAATSLSVSLSAKTLELESDSIKLELKSKNHAYTVKDKRTGRTWEAKPLESRFKMLEAEQASDDTISVEFLDRHSKITYTSKVTLAEDKLSFDIAADDPKAPFTELFYPVVPESALDDGHLIFCNRASGIRLPIDTLDYPHKRLVSYANTGALDIPLFGILDSANADGLMLVFETPTEVTVDITPNDKGIIEPDIIWFDSFGGFTYDRRVSMHFVNDGGYVEMANRYRAWEQDQGMVRTLHEKAEKIDRINWMKGAAVVWGNIGEGIVDEAPVHGIHRMMLNGRFTVEAMEKTRDLGYLLGEYDNYSDITEGKLGNSKDNIEEAGLYGPDGKVILGWKTKEGLQYYNRSPRFARRAAEAVIPALLEKYPYTARFFDVHSTIQFFESYHPDYPMDRRQDMKYRQDLYGYLGELGLVAGGEAAKGWSVPFVDYTEGNMSGSYYWFSDTGHLIRLNSREEIPPEYMKFGMDPALRIPLWSLIYHDQIASTWYWGDSNGYFYDIAPELSDMKDTFNVLHATMPLVWLDHLGYGWHRDRDRMMETIYTTTRLHERLAFDDMVSHSFLNENQMVQQSEFSSGAIIQANLDTQPQQVDLPNGKQATLAPYGYFTEFDGFKQSKLWIDGATETLIESDDFFYASTNADASRQIGAAKLQGQLATYEMPNETWNIRYKSATDVTLNLKKSGILERGNKFRAVYINDKGQFLKELPASKGQELTLPATSESVLLTVIPEMRPNVPLIFPNSGRIAHDAPVSLSVADKKATIRYTLDGSEPTMDSTSYTEPFMLTKGSTIKAAAFKSGKRVSDISEAAISVELPLYASPITRGRDKPDSVDINLAGLSELIIEITDAQDGPHYDQSVIGNAGFIRESGELVSLTQYAPASAIRFDIERNSSNYEGDALSVGGIAFEDGISSHSIDKIVYKLEGDFESFKAQVGIHDRTSIDAAPDQKNGSVQFIFTGISNPDTE</sequence>
<dbReference type="EMBL" id="JAENIL010000015">
    <property type="protein sequence ID" value="MBK1877187.1"/>
    <property type="molecule type" value="Genomic_DNA"/>
</dbReference>
<dbReference type="InterPro" id="IPR008979">
    <property type="entry name" value="Galactose-bd-like_sf"/>
</dbReference>
<dbReference type="Proteomes" id="UP000617628">
    <property type="component" value="Unassembled WGS sequence"/>
</dbReference>
<accession>A0A934RUQ2</accession>
<comment type="caution">
    <text evidence="4">The sequence shown here is derived from an EMBL/GenBank/DDBJ whole genome shotgun (WGS) entry which is preliminary data.</text>
</comment>
<proteinExistence type="predicted"/>
<evidence type="ECO:0000313" key="5">
    <source>
        <dbReference type="Proteomes" id="UP000617628"/>
    </source>
</evidence>
<organism evidence="4 5">
    <name type="scientific">Pelagicoccus mobilis</name>
    <dbReference type="NCBI Taxonomy" id="415221"/>
    <lineage>
        <taxon>Bacteria</taxon>
        <taxon>Pseudomonadati</taxon>
        <taxon>Verrucomicrobiota</taxon>
        <taxon>Opitutia</taxon>
        <taxon>Puniceicoccales</taxon>
        <taxon>Pelagicoccaceae</taxon>
        <taxon>Pelagicoccus</taxon>
    </lineage>
</organism>
<dbReference type="AlphaFoldDB" id="A0A934RUQ2"/>
<dbReference type="Pfam" id="PF08305">
    <property type="entry name" value="NPCBM"/>
    <property type="match status" value="1"/>
</dbReference>
<dbReference type="Pfam" id="PF11308">
    <property type="entry name" value="Glyco_hydro_129"/>
    <property type="match status" value="2"/>
</dbReference>
<keyword evidence="5" id="KW-1185">Reference proteome</keyword>
<evidence type="ECO:0000313" key="4">
    <source>
        <dbReference type="EMBL" id="MBK1877187.1"/>
    </source>
</evidence>
<dbReference type="Gene3D" id="2.60.120.1060">
    <property type="entry name" value="NPCBM/NEW2 domain"/>
    <property type="match status" value="1"/>
</dbReference>
<evidence type="ECO:0000256" key="1">
    <source>
        <dbReference type="SAM" id="SignalP"/>
    </source>
</evidence>
<keyword evidence="1" id="KW-0732">Signal</keyword>
<protein>
    <submittedName>
        <fullName evidence="4">NPCBM/NEW2 domain-containing protein</fullName>
    </submittedName>
</protein>
<dbReference type="SUPFAM" id="SSF49785">
    <property type="entry name" value="Galactose-binding domain-like"/>
    <property type="match status" value="1"/>
</dbReference>
<dbReference type="InterPro" id="IPR038637">
    <property type="entry name" value="NPCBM_sf"/>
</dbReference>
<dbReference type="RefSeq" id="WP_200355398.1">
    <property type="nucleotide sequence ID" value="NZ_JAENIL010000015.1"/>
</dbReference>
<name>A0A934RUQ2_9BACT</name>
<feature type="signal peptide" evidence="1">
    <location>
        <begin position="1"/>
        <end position="29"/>
    </location>
</feature>
<feature type="domain" description="GH29D-like beta-sandwich" evidence="3">
    <location>
        <begin position="756"/>
        <end position="821"/>
    </location>
</feature>
<evidence type="ECO:0000259" key="2">
    <source>
        <dbReference type="Pfam" id="PF08305"/>
    </source>
</evidence>
<evidence type="ECO:0000259" key="3">
    <source>
        <dbReference type="Pfam" id="PF13290"/>
    </source>
</evidence>
<feature type="chain" id="PRO_5037043712" evidence="1">
    <location>
        <begin position="30"/>
        <end position="980"/>
    </location>
</feature>
<reference evidence="4" key="1">
    <citation type="submission" date="2021-01" db="EMBL/GenBank/DDBJ databases">
        <title>Modified the classification status of verrucomicrobia.</title>
        <authorList>
            <person name="Feng X."/>
        </authorList>
    </citation>
    <scope>NUCLEOTIDE SEQUENCE</scope>
    <source>
        <strain evidence="4">KCTC 13126</strain>
    </source>
</reference>
<dbReference type="InterPro" id="IPR021459">
    <property type="entry name" value="GH101-related"/>
</dbReference>
<dbReference type="InterPro" id="IPR059177">
    <property type="entry name" value="GH29D-like_dom"/>
</dbReference>